<dbReference type="EMBL" id="PYGF01000010">
    <property type="protein sequence ID" value="PSL02238.1"/>
    <property type="molecule type" value="Genomic_DNA"/>
</dbReference>
<protein>
    <submittedName>
        <fullName evidence="1">Uncharacterized protein</fullName>
    </submittedName>
</protein>
<gene>
    <name evidence="1" type="ORF">CLV48_11020</name>
</gene>
<reference evidence="1 2" key="1">
    <citation type="submission" date="2018-03" db="EMBL/GenBank/DDBJ databases">
        <title>Genomic Encyclopedia of Archaeal and Bacterial Type Strains, Phase II (KMG-II): from individual species to whole genera.</title>
        <authorList>
            <person name="Goeker M."/>
        </authorList>
    </citation>
    <scope>NUCLEOTIDE SEQUENCE [LARGE SCALE GENOMIC DNA]</scope>
    <source>
        <strain evidence="1 2">DSM 28057</strain>
    </source>
</reference>
<proteinExistence type="predicted"/>
<evidence type="ECO:0000313" key="2">
    <source>
        <dbReference type="Proteomes" id="UP000240708"/>
    </source>
</evidence>
<accession>A0A2P8DYD9</accession>
<evidence type="ECO:0000313" key="1">
    <source>
        <dbReference type="EMBL" id="PSL02238.1"/>
    </source>
</evidence>
<dbReference type="Proteomes" id="UP000240708">
    <property type="component" value="Unassembled WGS sequence"/>
</dbReference>
<dbReference type="AlphaFoldDB" id="A0A2P8DYD9"/>
<sequence length="147" mass="17169">MFTWDKARSELTRMLYMLLFKKGLKKKQVKAISYFIWSLDYFGVVNNDGEIRIGIEQNLGEGSRELVLRINEDVLWLGIEGSYKSDFGSDGYEIAYFIGYPDGSVEETLEDSSNDERLEQFLRSLEESIDEETINLEIEYWGEYKTV</sequence>
<keyword evidence="2" id="KW-1185">Reference proteome</keyword>
<name>A0A2P8DYD9_9BACT</name>
<comment type="caution">
    <text evidence="1">The sequence shown here is derived from an EMBL/GenBank/DDBJ whole genome shotgun (WGS) entry which is preliminary data.</text>
</comment>
<organism evidence="1 2">
    <name type="scientific">Cecembia rubra</name>
    <dbReference type="NCBI Taxonomy" id="1485585"/>
    <lineage>
        <taxon>Bacteria</taxon>
        <taxon>Pseudomonadati</taxon>
        <taxon>Bacteroidota</taxon>
        <taxon>Cytophagia</taxon>
        <taxon>Cytophagales</taxon>
        <taxon>Cyclobacteriaceae</taxon>
        <taxon>Cecembia</taxon>
    </lineage>
</organism>